<feature type="compositionally biased region" description="Low complexity" evidence="1">
    <location>
        <begin position="47"/>
        <end position="67"/>
    </location>
</feature>
<dbReference type="Proteomes" id="UP000663193">
    <property type="component" value="Chromosome 17"/>
</dbReference>
<dbReference type="AlphaFoldDB" id="A0A7U2FGF1"/>
<evidence type="ECO:0000313" key="2">
    <source>
        <dbReference type="EMBL" id="QRD04786.1"/>
    </source>
</evidence>
<feature type="region of interest" description="Disordered" evidence="1">
    <location>
        <begin position="27"/>
        <end position="75"/>
    </location>
</feature>
<dbReference type="VEuPathDB" id="FungiDB:JI435_307190"/>
<keyword evidence="3" id="KW-1185">Reference proteome</keyword>
<evidence type="ECO:0000256" key="1">
    <source>
        <dbReference type="SAM" id="MobiDB-lite"/>
    </source>
</evidence>
<name>A0A7U2FGF1_PHANO</name>
<sequence>MSSLSSHTPMLMKLTYAVRLKRPATALPLRQPSGIQKAPSHLANATSQPHNPASPSPSNLPNQPPALKHATPISRSRPPMTPFLPCFLALSNLQIFWKVTLSK</sequence>
<protein>
    <submittedName>
        <fullName evidence="2">Uncharacterized protein</fullName>
    </submittedName>
</protein>
<proteinExistence type="predicted"/>
<dbReference type="EMBL" id="CP069039">
    <property type="protein sequence ID" value="QRD04786.1"/>
    <property type="molecule type" value="Genomic_DNA"/>
</dbReference>
<evidence type="ECO:0000313" key="3">
    <source>
        <dbReference type="Proteomes" id="UP000663193"/>
    </source>
</evidence>
<reference evidence="3" key="1">
    <citation type="journal article" date="2021" name="BMC Genomics">
        <title>Chromosome-level genome assembly and manually-curated proteome of model necrotroph Parastagonospora nodorum Sn15 reveals a genome-wide trove of candidate effector homologs, and redundancy of virulence-related functions within an accessory chromosome.</title>
        <authorList>
            <person name="Bertazzoni S."/>
            <person name="Jones D.A.B."/>
            <person name="Phan H.T."/>
            <person name="Tan K.-C."/>
            <person name="Hane J.K."/>
        </authorList>
    </citation>
    <scope>NUCLEOTIDE SEQUENCE [LARGE SCALE GENOMIC DNA]</scope>
    <source>
        <strain evidence="3">SN15 / ATCC MYA-4574 / FGSC 10173)</strain>
    </source>
</reference>
<organism evidence="2 3">
    <name type="scientific">Phaeosphaeria nodorum (strain SN15 / ATCC MYA-4574 / FGSC 10173)</name>
    <name type="common">Glume blotch fungus</name>
    <name type="synonym">Parastagonospora nodorum</name>
    <dbReference type="NCBI Taxonomy" id="321614"/>
    <lineage>
        <taxon>Eukaryota</taxon>
        <taxon>Fungi</taxon>
        <taxon>Dikarya</taxon>
        <taxon>Ascomycota</taxon>
        <taxon>Pezizomycotina</taxon>
        <taxon>Dothideomycetes</taxon>
        <taxon>Pleosporomycetidae</taxon>
        <taxon>Pleosporales</taxon>
        <taxon>Pleosporineae</taxon>
        <taxon>Phaeosphaeriaceae</taxon>
        <taxon>Parastagonospora</taxon>
    </lineage>
</organism>
<gene>
    <name evidence="2" type="ORF">JI435_307190</name>
</gene>
<accession>A0A7U2FGF1</accession>